<comment type="caution">
    <text evidence="2">The sequence shown here is derived from an EMBL/GenBank/DDBJ whole genome shotgun (WGS) entry which is preliminary data.</text>
</comment>
<sequence length="131" mass="14340">MQFPIAQALSRHTCREALTPRQIVIGWAVWVFALKPVLVLSGSLASKSTHLAREVTHRRAEEEDGGVCREKDEDNEGGEEEEEEVRRSFPFITPSSSRASSVVASDSVLAVNGPVHSEQPRLCVIKGFVAA</sequence>
<evidence type="ECO:0000313" key="2">
    <source>
        <dbReference type="EMBL" id="KAK2624119.1"/>
    </source>
</evidence>
<protein>
    <submittedName>
        <fullName evidence="2">Uncharacterized protein</fullName>
    </submittedName>
</protein>
<name>A0AAD9SVY4_9HELO</name>
<feature type="compositionally biased region" description="Acidic residues" evidence="1">
    <location>
        <begin position="73"/>
        <end position="83"/>
    </location>
</feature>
<dbReference type="AlphaFoldDB" id="A0AAD9SVY4"/>
<accession>A0AAD9SVY4</accession>
<dbReference type="Proteomes" id="UP001285354">
    <property type="component" value="Unassembled WGS sequence"/>
</dbReference>
<feature type="region of interest" description="Disordered" evidence="1">
    <location>
        <begin position="55"/>
        <end position="90"/>
    </location>
</feature>
<dbReference type="EMBL" id="JAUBYV010000011">
    <property type="protein sequence ID" value="KAK2624119.1"/>
    <property type="molecule type" value="Genomic_DNA"/>
</dbReference>
<evidence type="ECO:0000256" key="1">
    <source>
        <dbReference type="SAM" id="MobiDB-lite"/>
    </source>
</evidence>
<feature type="compositionally biased region" description="Basic and acidic residues" evidence="1">
    <location>
        <begin position="55"/>
        <end position="72"/>
    </location>
</feature>
<organism evidence="2 3">
    <name type="scientific">Diplocarpon rosae</name>
    <dbReference type="NCBI Taxonomy" id="946125"/>
    <lineage>
        <taxon>Eukaryota</taxon>
        <taxon>Fungi</taxon>
        <taxon>Dikarya</taxon>
        <taxon>Ascomycota</taxon>
        <taxon>Pezizomycotina</taxon>
        <taxon>Leotiomycetes</taxon>
        <taxon>Helotiales</taxon>
        <taxon>Drepanopezizaceae</taxon>
        <taxon>Diplocarpon</taxon>
    </lineage>
</organism>
<evidence type="ECO:0000313" key="3">
    <source>
        <dbReference type="Proteomes" id="UP001285354"/>
    </source>
</evidence>
<keyword evidence="3" id="KW-1185">Reference proteome</keyword>
<gene>
    <name evidence="2" type="ORF">QTJ16_006753</name>
</gene>
<proteinExistence type="predicted"/>
<reference evidence="2" key="1">
    <citation type="submission" date="2023-06" db="EMBL/GenBank/DDBJ databases">
        <title>Draft genome of Marssonina rosae.</title>
        <authorList>
            <person name="Cheng Q."/>
        </authorList>
    </citation>
    <scope>NUCLEOTIDE SEQUENCE</scope>
    <source>
        <strain evidence="2">R4</strain>
    </source>
</reference>